<dbReference type="EMBL" id="REFC01000011">
    <property type="protein sequence ID" value="RMA66391.1"/>
    <property type="molecule type" value="Genomic_DNA"/>
</dbReference>
<keyword evidence="5" id="KW-1185">Reference proteome</keyword>
<evidence type="ECO:0000256" key="2">
    <source>
        <dbReference type="SAM" id="SignalP"/>
    </source>
</evidence>
<keyword evidence="1 2" id="KW-0732">Signal</keyword>
<feature type="domain" description="Secretion system C-terminal sorting" evidence="3">
    <location>
        <begin position="249"/>
        <end position="317"/>
    </location>
</feature>
<dbReference type="Proteomes" id="UP000271339">
    <property type="component" value="Unassembled WGS sequence"/>
</dbReference>
<evidence type="ECO:0000313" key="5">
    <source>
        <dbReference type="Proteomes" id="UP000271339"/>
    </source>
</evidence>
<proteinExistence type="predicted"/>
<reference evidence="4 5" key="1">
    <citation type="submission" date="2018-10" db="EMBL/GenBank/DDBJ databases">
        <title>Genomic Encyclopedia of Archaeal and Bacterial Type Strains, Phase II (KMG-II): from individual species to whole genera.</title>
        <authorList>
            <person name="Goeker M."/>
        </authorList>
    </citation>
    <scope>NUCLEOTIDE SEQUENCE [LARGE SCALE GENOMIC DNA]</scope>
    <source>
        <strain evidence="4 5">DSM 23424</strain>
    </source>
</reference>
<evidence type="ECO:0000256" key="1">
    <source>
        <dbReference type="ARBA" id="ARBA00022729"/>
    </source>
</evidence>
<comment type="caution">
    <text evidence="4">The sequence shown here is derived from an EMBL/GenBank/DDBJ whole genome shotgun (WGS) entry which is preliminary data.</text>
</comment>
<sequence>MKSFYLFALAAFTLSLGVNAQFIEDGFETYTLGDMSLQNPAVWSTWSGMPDNGTNILVVDDIVSSGVQSGYIGPRLSQADVQDVLLLLGNVSSGDYTVTFDMFVSGGSTAYLGIQGETEDAGMGYQGAYNAGSATGISGIFIAGNLFFNEDGLEPGVFRDELADETGIYPEDAWFPISFYIDLDALTYEITIDGTLVHAVPVPFNDGDSLGAINFFSPDANTNFWIDHVDYYEGSLAGIDDFSPTNFSVYPNPVQDVLNIRTVTSIDAIAIYDILGKLVLTTTPDTISSTMDVSSFNAGVYLVKVTIGGASKVVKVIKYEN</sequence>
<evidence type="ECO:0000259" key="3">
    <source>
        <dbReference type="Pfam" id="PF18962"/>
    </source>
</evidence>
<name>A0A3L9Z0A3_9FLAO</name>
<dbReference type="RefSeq" id="WP_121906389.1">
    <property type="nucleotide sequence ID" value="NZ_REFC01000011.1"/>
</dbReference>
<dbReference type="InterPro" id="IPR026444">
    <property type="entry name" value="Secre_tail"/>
</dbReference>
<dbReference type="OrthoDB" id="1352671at2"/>
<organism evidence="4 5">
    <name type="scientific">Ulvibacter antarcticus</name>
    <dbReference type="NCBI Taxonomy" id="442714"/>
    <lineage>
        <taxon>Bacteria</taxon>
        <taxon>Pseudomonadati</taxon>
        <taxon>Bacteroidota</taxon>
        <taxon>Flavobacteriia</taxon>
        <taxon>Flavobacteriales</taxon>
        <taxon>Flavobacteriaceae</taxon>
        <taxon>Ulvibacter</taxon>
    </lineage>
</organism>
<feature type="signal peptide" evidence="2">
    <location>
        <begin position="1"/>
        <end position="20"/>
    </location>
</feature>
<gene>
    <name evidence="4" type="ORF">BXY75_0815</name>
</gene>
<accession>A0A3L9Z0A3</accession>
<dbReference type="Pfam" id="PF18962">
    <property type="entry name" value="Por_Secre_tail"/>
    <property type="match status" value="1"/>
</dbReference>
<dbReference type="AlphaFoldDB" id="A0A3L9Z0A3"/>
<evidence type="ECO:0000313" key="4">
    <source>
        <dbReference type="EMBL" id="RMA66391.1"/>
    </source>
</evidence>
<protein>
    <submittedName>
        <fullName evidence="4">Putative secreted protein (Por secretion system target)</fullName>
    </submittedName>
</protein>
<feature type="chain" id="PRO_5018314940" evidence="2">
    <location>
        <begin position="21"/>
        <end position="321"/>
    </location>
</feature>
<dbReference type="NCBIfam" id="TIGR04183">
    <property type="entry name" value="Por_Secre_tail"/>
    <property type="match status" value="1"/>
</dbReference>